<dbReference type="EMBL" id="CP026243">
    <property type="protein sequence ID" value="AWO96017.1"/>
    <property type="molecule type" value="Genomic_DNA"/>
</dbReference>
<evidence type="ECO:0000313" key="1">
    <source>
        <dbReference type="EMBL" id="AWO96017.1"/>
    </source>
</evidence>
<protein>
    <submittedName>
        <fullName evidence="1">Uncharacterized protein</fullName>
    </submittedName>
</protein>
<gene>
    <name evidence="1" type="ORF">SMAX5B_022037</name>
</gene>
<reference evidence="1 2" key="1">
    <citation type="submission" date="2017-12" db="EMBL/GenBank/DDBJ databases">
        <title>Integrating genomic resources of turbot (Scophthalmus maximus) in depth evaluation of genetic and physical mapping variation across individuals.</title>
        <authorList>
            <person name="Martinez P."/>
        </authorList>
    </citation>
    <scope>NUCLEOTIDE SEQUENCE [LARGE SCALE GENOMIC DNA]</scope>
</reference>
<keyword evidence="2" id="KW-1185">Reference proteome</keyword>
<dbReference type="Proteomes" id="UP000246464">
    <property type="component" value="Chromosome 1"/>
</dbReference>
<proteinExistence type="predicted"/>
<dbReference type="AlphaFoldDB" id="A0A2U9AWP3"/>
<accession>A0A2U9AWP3</accession>
<evidence type="ECO:0000313" key="2">
    <source>
        <dbReference type="Proteomes" id="UP000246464"/>
    </source>
</evidence>
<sequence>MGHGGTIKAWVAFGTRPNVASCQRGSCARSADKEGELVPIWAGGQSRLGVGPRSWGVRGTQKGTGI</sequence>
<organism evidence="1 2">
    <name type="scientific">Scophthalmus maximus</name>
    <name type="common">Turbot</name>
    <name type="synonym">Psetta maxima</name>
    <dbReference type="NCBI Taxonomy" id="52904"/>
    <lineage>
        <taxon>Eukaryota</taxon>
        <taxon>Metazoa</taxon>
        <taxon>Chordata</taxon>
        <taxon>Craniata</taxon>
        <taxon>Vertebrata</taxon>
        <taxon>Euteleostomi</taxon>
        <taxon>Actinopterygii</taxon>
        <taxon>Neopterygii</taxon>
        <taxon>Teleostei</taxon>
        <taxon>Neoteleostei</taxon>
        <taxon>Acanthomorphata</taxon>
        <taxon>Carangaria</taxon>
        <taxon>Pleuronectiformes</taxon>
        <taxon>Pleuronectoidei</taxon>
        <taxon>Scophthalmidae</taxon>
        <taxon>Scophthalmus</taxon>
    </lineage>
</organism>
<name>A0A2U9AWP3_SCOMX</name>